<dbReference type="OMA" id="THIDNEM"/>
<dbReference type="InterPro" id="IPR043519">
    <property type="entry name" value="NT_sf"/>
</dbReference>
<comment type="function">
    <text evidence="1">Probable mitochondrial mRNA stabilization factor.</text>
</comment>
<keyword evidence="5 8" id="KW-0809">Transit peptide</keyword>
<dbReference type="AlphaFoldDB" id="G2QM61"/>
<feature type="compositionally biased region" description="Low complexity" evidence="9">
    <location>
        <begin position="83"/>
        <end position="96"/>
    </location>
</feature>
<evidence type="ECO:0000313" key="10">
    <source>
        <dbReference type="EMBL" id="AEO61041.1"/>
    </source>
</evidence>
<reference evidence="10 11" key="1">
    <citation type="journal article" date="2011" name="Nat. Biotechnol.">
        <title>Comparative genomic analysis of the thermophilic biomass-degrading fungi Myceliophthora thermophila and Thielavia terrestris.</title>
        <authorList>
            <person name="Berka R.M."/>
            <person name="Grigoriev I.V."/>
            <person name="Otillar R."/>
            <person name="Salamov A."/>
            <person name="Grimwood J."/>
            <person name="Reid I."/>
            <person name="Ishmael N."/>
            <person name="John T."/>
            <person name="Darmond C."/>
            <person name="Moisan M.-C."/>
            <person name="Henrissat B."/>
            <person name="Coutinho P.M."/>
            <person name="Lombard V."/>
            <person name="Natvig D.O."/>
            <person name="Lindquist E."/>
            <person name="Schmutz J."/>
            <person name="Lucas S."/>
            <person name="Harris P."/>
            <person name="Powlowski J."/>
            <person name="Bellemare A."/>
            <person name="Taylor D."/>
            <person name="Butler G."/>
            <person name="de Vries R.P."/>
            <person name="Allijn I.E."/>
            <person name="van den Brink J."/>
            <person name="Ushinsky S."/>
            <person name="Storms R."/>
            <person name="Powell A.J."/>
            <person name="Paulsen I.T."/>
            <person name="Elbourne L.D.H."/>
            <person name="Baker S.E."/>
            <person name="Magnuson J."/>
            <person name="LaBoissiere S."/>
            <person name="Clutterbuck A.J."/>
            <person name="Martinez D."/>
            <person name="Wogulis M."/>
            <person name="de Leon A.L."/>
            <person name="Rey M.W."/>
            <person name="Tsang A."/>
        </authorList>
    </citation>
    <scope>NUCLEOTIDE SEQUENCE [LARGE SCALE GENOMIC DNA]</scope>
    <source>
        <strain evidence="11">ATCC 42464 / BCRC 31852 / DSM 1799</strain>
    </source>
</reference>
<keyword evidence="4 8" id="KW-0999">Mitochondrion inner membrane</keyword>
<accession>G2QM61</accession>
<dbReference type="VEuPathDB" id="FungiDB:MYCTH_2310822"/>
<gene>
    <name evidence="10" type="ORF">MYCTH_2310822</name>
</gene>
<evidence type="ECO:0000256" key="1">
    <source>
        <dbReference type="ARBA" id="ARBA00003470"/>
    </source>
</evidence>
<evidence type="ECO:0000313" key="11">
    <source>
        <dbReference type="Proteomes" id="UP000007322"/>
    </source>
</evidence>
<dbReference type="STRING" id="573729.G2QM61"/>
<evidence type="ECO:0000256" key="6">
    <source>
        <dbReference type="ARBA" id="ARBA00023128"/>
    </source>
</evidence>
<comment type="similarity">
    <text evidence="3 8">Belongs to the ATP25 family.</text>
</comment>
<dbReference type="GeneID" id="11514501"/>
<sequence>MANPSLLRVGRCSSCIFSALRPIIARSAGAGPQARVSLAISETRRLAPLTAAPFSTLRPTPRLLGSPSIEERVEKQPGHDKQGNGPSSDSSNSDVPWYLQVEPPRHPTLVSEPAPLPEIPDNSPKLMEPLLKYVADELGMDNLSLLDLRAIDPPPALGPGLLMVLGTARSERHLHVSADRLVRWLRGRGVTAKADGLLGRNELKIKLRRLARKAKLLGNSGVMRGGDDGISTGWVCVNLGLVGGSHKEVQILDEKGRPTGFGVPQTGNTIVVQLLTESRRRDLDLEGLWTGMLQQSLEKLAGSSTKPAPKTAQPASETPPASSS</sequence>
<protein>
    <recommendedName>
        <fullName evidence="8">ATPase synthesis protein 25</fullName>
    </recommendedName>
</protein>
<comment type="subcellular location">
    <subcellularLocation>
        <location evidence="2 8">Mitochondrion inner membrane</location>
        <topology evidence="2 8">Peripheral membrane protein</topology>
        <orientation evidence="2 8">Matrix side</orientation>
    </subcellularLocation>
</comment>
<keyword evidence="7 8" id="KW-0472">Membrane</keyword>
<dbReference type="InParanoid" id="G2QM61"/>
<evidence type="ECO:0000256" key="2">
    <source>
        <dbReference type="ARBA" id="ARBA00004443"/>
    </source>
</evidence>
<dbReference type="GO" id="GO:0048255">
    <property type="term" value="P:mRNA stabilization"/>
    <property type="evidence" value="ECO:0007669"/>
    <property type="project" value="TreeGrafter"/>
</dbReference>
<evidence type="ECO:0000256" key="7">
    <source>
        <dbReference type="ARBA" id="ARBA00023136"/>
    </source>
</evidence>
<evidence type="ECO:0000256" key="9">
    <source>
        <dbReference type="SAM" id="MobiDB-lite"/>
    </source>
</evidence>
<feature type="region of interest" description="Disordered" evidence="9">
    <location>
        <begin position="299"/>
        <end position="324"/>
    </location>
</feature>
<proteinExistence type="inferred from homology"/>
<dbReference type="PANTHER" id="PTHR28087:SF1">
    <property type="entry name" value="ATPASE SYNTHESIS PROTEIN 25, MITOCHONDRIAL"/>
    <property type="match status" value="1"/>
</dbReference>
<evidence type="ECO:0000256" key="8">
    <source>
        <dbReference type="RuleBase" id="RU367062"/>
    </source>
</evidence>
<evidence type="ECO:0000256" key="3">
    <source>
        <dbReference type="ARBA" id="ARBA00010787"/>
    </source>
</evidence>
<keyword evidence="6 8" id="KW-0496">Mitochondrion</keyword>
<dbReference type="PANTHER" id="PTHR28087">
    <property type="entry name" value="ATPASE SYNTHESIS PROTEIN 25, MITOCHONDRIAL"/>
    <property type="match status" value="1"/>
</dbReference>
<feature type="compositionally biased region" description="Polar residues" evidence="9">
    <location>
        <begin position="313"/>
        <end position="324"/>
    </location>
</feature>
<dbReference type="Proteomes" id="UP000007322">
    <property type="component" value="Chromosome 6"/>
</dbReference>
<dbReference type="HOGENOM" id="CLU_050107_0_0_1"/>
<evidence type="ECO:0000256" key="5">
    <source>
        <dbReference type="ARBA" id="ARBA00022946"/>
    </source>
</evidence>
<dbReference type="KEGG" id="mtm:MYCTH_2310822"/>
<name>G2QM61_THET4</name>
<dbReference type="EMBL" id="CP003007">
    <property type="protein sequence ID" value="AEO61041.1"/>
    <property type="molecule type" value="Genomic_DNA"/>
</dbReference>
<dbReference type="Gene3D" id="3.30.460.10">
    <property type="entry name" value="Beta Polymerase, domain 2"/>
    <property type="match status" value="1"/>
</dbReference>
<dbReference type="OrthoDB" id="107372at2759"/>
<dbReference type="InterPro" id="IPR040152">
    <property type="entry name" value="Atp25"/>
</dbReference>
<dbReference type="eggNOG" id="ENOG502RGZN">
    <property type="taxonomic scope" value="Eukaryota"/>
</dbReference>
<comment type="function">
    <text evidence="8">Mitochondrial mRNA stabilization factor.</text>
</comment>
<evidence type="ECO:0000256" key="4">
    <source>
        <dbReference type="ARBA" id="ARBA00022792"/>
    </source>
</evidence>
<dbReference type="RefSeq" id="XP_003666286.1">
    <property type="nucleotide sequence ID" value="XM_003666238.1"/>
</dbReference>
<organism evidence="10 11">
    <name type="scientific">Thermothelomyces thermophilus (strain ATCC 42464 / BCRC 31852 / DSM 1799)</name>
    <name type="common">Sporotrichum thermophile</name>
    <dbReference type="NCBI Taxonomy" id="573729"/>
    <lineage>
        <taxon>Eukaryota</taxon>
        <taxon>Fungi</taxon>
        <taxon>Dikarya</taxon>
        <taxon>Ascomycota</taxon>
        <taxon>Pezizomycotina</taxon>
        <taxon>Sordariomycetes</taxon>
        <taxon>Sordariomycetidae</taxon>
        <taxon>Sordariales</taxon>
        <taxon>Chaetomiaceae</taxon>
        <taxon>Thermothelomyces</taxon>
    </lineage>
</organism>
<feature type="region of interest" description="Disordered" evidence="9">
    <location>
        <begin position="71"/>
        <end position="99"/>
    </location>
</feature>
<dbReference type="FunFam" id="3.30.460.10:FF:000044">
    <property type="entry name" value="ATPase synthesis protein 25, mitochondrial"/>
    <property type="match status" value="1"/>
</dbReference>
<dbReference type="GO" id="GO:0005743">
    <property type="term" value="C:mitochondrial inner membrane"/>
    <property type="evidence" value="ECO:0007669"/>
    <property type="project" value="UniProtKB-SubCell"/>
</dbReference>
<keyword evidence="11" id="KW-1185">Reference proteome</keyword>
<feature type="compositionally biased region" description="Basic and acidic residues" evidence="9">
    <location>
        <begin position="71"/>
        <end position="82"/>
    </location>
</feature>
<dbReference type="GO" id="GO:0140053">
    <property type="term" value="P:mitochondrial gene expression"/>
    <property type="evidence" value="ECO:0007669"/>
    <property type="project" value="UniProtKB-UniRule"/>
</dbReference>